<dbReference type="PANTHER" id="PTHR36836:SF1">
    <property type="entry name" value="COLANIC ACID BIOSYNTHESIS PROTEIN WCAK"/>
    <property type="match status" value="1"/>
</dbReference>
<accession>A0A0M1N2R7</accession>
<evidence type="ECO:0000313" key="4">
    <source>
        <dbReference type="Proteomes" id="UP000036932"/>
    </source>
</evidence>
<evidence type="ECO:0000313" key="3">
    <source>
        <dbReference type="EMBL" id="KOR76269.1"/>
    </source>
</evidence>
<dbReference type="AlphaFoldDB" id="A0A0M1N2R7"/>
<name>A0A0M1N2R7_9BACL</name>
<feature type="domain" description="Polysaccharide pyruvyl transferase" evidence="2">
    <location>
        <begin position="18"/>
        <end position="357"/>
    </location>
</feature>
<dbReference type="GO" id="GO:0016740">
    <property type="term" value="F:transferase activity"/>
    <property type="evidence" value="ECO:0007669"/>
    <property type="project" value="UniProtKB-KW"/>
</dbReference>
<evidence type="ECO:0000259" key="2">
    <source>
        <dbReference type="Pfam" id="PF04230"/>
    </source>
</evidence>
<dbReference type="PANTHER" id="PTHR36836">
    <property type="entry name" value="COLANIC ACID BIOSYNTHESIS PROTEIN WCAK"/>
    <property type="match status" value="1"/>
</dbReference>
<dbReference type="Proteomes" id="UP000036932">
    <property type="component" value="Unassembled WGS sequence"/>
</dbReference>
<comment type="caution">
    <text evidence="3">The sequence shown here is derived from an EMBL/GenBank/DDBJ whole genome shotgun (WGS) entry which is preliminary data.</text>
</comment>
<dbReference type="EMBL" id="LIUT01000008">
    <property type="protein sequence ID" value="KOR76269.1"/>
    <property type="molecule type" value="Genomic_DNA"/>
</dbReference>
<dbReference type="RefSeq" id="WP_054405390.1">
    <property type="nucleotide sequence ID" value="NZ_LIUT01000008.1"/>
</dbReference>
<keyword evidence="3" id="KW-0808">Transferase</keyword>
<protein>
    <submittedName>
        <fullName evidence="3">Polysaccharide pyruvyl transferase</fullName>
    </submittedName>
</protein>
<proteinExistence type="predicted"/>
<dbReference type="Pfam" id="PF04230">
    <property type="entry name" value="PS_pyruv_trans"/>
    <property type="match status" value="1"/>
</dbReference>
<organism evidence="3 4">
    <name type="scientific">Paenibacillus solani</name>
    <dbReference type="NCBI Taxonomy" id="1705565"/>
    <lineage>
        <taxon>Bacteria</taxon>
        <taxon>Bacillati</taxon>
        <taxon>Bacillota</taxon>
        <taxon>Bacilli</taxon>
        <taxon>Bacillales</taxon>
        <taxon>Paenibacillaceae</taxon>
        <taxon>Paenibacillus</taxon>
    </lineage>
</organism>
<evidence type="ECO:0000256" key="1">
    <source>
        <dbReference type="SAM" id="MobiDB-lite"/>
    </source>
</evidence>
<dbReference type="OrthoDB" id="3199616at2"/>
<reference evidence="4" key="1">
    <citation type="submission" date="2015-08" db="EMBL/GenBank/DDBJ databases">
        <title>Genome sequencing project for genomic taxonomy and phylogenomics of Bacillus-like bacteria.</title>
        <authorList>
            <person name="Liu B."/>
            <person name="Wang J."/>
            <person name="Zhu Y."/>
            <person name="Liu G."/>
            <person name="Chen Q."/>
            <person name="Chen Z."/>
            <person name="Lan J."/>
            <person name="Che J."/>
            <person name="Ge C."/>
            <person name="Shi H."/>
            <person name="Pan Z."/>
            <person name="Liu X."/>
        </authorList>
    </citation>
    <scope>NUCLEOTIDE SEQUENCE [LARGE SCALE GENOMIC DNA]</scope>
    <source>
        <strain evidence="4">FJAT-22460</strain>
    </source>
</reference>
<feature type="region of interest" description="Disordered" evidence="1">
    <location>
        <begin position="200"/>
        <end position="235"/>
    </location>
</feature>
<dbReference type="PATRIC" id="fig|1705565.3.peg.1622"/>
<keyword evidence="4" id="KW-1185">Reference proteome</keyword>
<dbReference type="InterPro" id="IPR007345">
    <property type="entry name" value="Polysacch_pyruvyl_Trfase"/>
</dbReference>
<gene>
    <name evidence="3" type="ORF">AM231_26990</name>
</gene>
<sequence>MVSTSKTIVISGYYGFKNSGDEAVLKSILTALEQEGKEAGVVINPVVLSIDPEWTSAAYGVKSVHRMKLGEVRAAIKASDGLISGGGSLLQDATSPKTIPYYLGVLKIAQWLGKPTFIYAQGVGPVNRKLFHPMIRSIFRKCSYISVRDIQSGELLQSMGISKEAIHVVPDPVMGLPLAEAEAAHSPVSAMEEVNPAQIDNNPASELKETDVASVSSIEEDRSFEEPPLQSTRPNHTIAGVDSLPVIGISVRYWNPDRKELKAAAEGLRALAEQRAVHLRFLPFHQPDDLEASQFIANVLGDISRNGSKISFYLDEKQPQDMLREVSRCDLILGMRLHSLIYAANQCVPLLGISYDPKIDHFLKRLESRPVGTSELLDAEVLKHQLLHLLDEAEAWKAEHGEQIAVLKHEAALPARHIAQYLRHRG</sequence>